<dbReference type="Proteomes" id="UP000825051">
    <property type="component" value="Chromosome"/>
</dbReference>
<gene>
    <name evidence="2" type="ORF">K0B96_03865</name>
</gene>
<keyword evidence="1" id="KW-0812">Transmembrane</keyword>
<dbReference type="RefSeq" id="WP_220164039.1">
    <property type="nucleotide sequence ID" value="NZ_CP080507.1"/>
</dbReference>
<reference evidence="2" key="1">
    <citation type="submission" date="2021-08" db="EMBL/GenBank/DDBJ databases">
        <title>Genome of a novel bacterium of the phylum Verrucomicrobia, Oleiharenicola sp. KSB-15.</title>
        <authorList>
            <person name="Chung J.-H."/>
            <person name="Ahn J.-H."/>
            <person name="Yoon Y."/>
            <person name="Kim D.-Y."/>
            <person name="An S.-H."/>
            <person name="Park I."/>
            <person name="Yeon J."/>
        </authorList>
    </citation>
    <scope>NUCLEOTIDE SEQUENCE</scope>
    <source>
        <strain evidence="2">KSB-15</strain>
    </source>
</reference>
<dbReference type="AlphaFoldDB" id="A0A8F9XM78"/>
<organism evidence="2 3">
    <name type="scientific">Horticoccus luteus</name>
    <dbReference type="NCBI Taxonomy" id="2862869"/>
    <lineage>
        <taxon>Bacteria</taxon>
        <taxon>Pseudomonadati</taxon>
        <taxon>Verrucomicrobiota</taxon>
        <taxon>Opitutia</taxon>
        <taxon>Opitutales</taxon>
        <taxon>Opitutaceae</taxon>
        <taxon>Horticoccus</taxon>
    </lineage>
</organism>
<dbReference type="EMBL" id="CP080507">
    <property type="protein sequence ID" value="QYM79764.1"/>
    <property type="molecule type" value="Genomic_DNA"/>
</dbReference>
<feature type="transmembrane region" description="Helical" evidence="1">
    <location>
        <begin position="67"/>
        <end position="86"/>
    </location>
</feature>
<protein>
    <submittedName>
        <fullName evidence="2">Uncharacterized protein</fullName>
    </submittedName>
</protein>
<evidence type="ECO:0000313" key="3">
    <source>
        <dbReference type="Proteomes" id="UP000825051"/>
    </source>
</evidence>
<proteinExistence type="predicted"/>
<feature type="transmembrane region" description="Helical" evidence="1">
    <location>
        <begin position="98"/>
        <end position="119"/>
    </location>
</feature>
<accession>A0A8F9XM78</accession>
<dbReference type="KEGG" id="ole:K0B96_03865"/>
<feature type="transmembrane region" description="Helical" evidence="1">
    <location>
        <begin position="131"/>
        <end position="148"/>
    </location>
</feature>
<name>A0A8F9XM78_9BACT</name>
<keyword evidence="1" id="KW-1133">Transmembrane helix</keyword>
<evidence type="ECO:0000256" key="1">
    <source>
        <dbReference type="SAM" id="Phobius"/>
    </source>
</evidence>
<sequence length="171" mass="18596">MAVRVRTCAAPVAAVVVATAAVQLYTIRHAAAPPTELPFDSGSEILRIWGFRGWLLLLTPSGLAQQFPNFAAIAIGLAATVGLFVSGYTRKPGRCVRLMLWSAAGAVFAAGIFRFHGMLAVFNSPMNGDRYFFVPKVLILWLLILEWDHASWTRRLARSATVLALVACLSH</sequence>
<evidence type="ECO:0000313" key="2">
    <source>
        <dbReference type="EMBL" id="QYM79764.1"/>
    </source>
</evidence>
<keyword evidence="3" id="KW-1185">Reference proteome</keyword>
<keyword evidence="1" id="KW-0472">Membrane</keyword>